<proteinExistence type="predicted"/>
<evidence type="ECO:0000313" key="2">
    <source>
        <dbReference type="Proteomes" id="UP000004211"/>
    </source>
</evidence>
<comment type="caution">
    <text evidence="1">The sequence shown here is derived from an EMBL/GenBank/DDBJ whole genome shotgun (WGS) entry which is preliminary data.</text>
</comment>
<protein>
    <submittedName>
        <fullName evidence="1">Uncharacterized protein</fullName>
    </submittedName>
</protein>
<dbReference type="Proteomes" id="UP000004211">
    <property type="component" value="Unassembled WGS sequence"/>
</dbReference>
<dbReference type="EMBL" id="AEDR01000016">
    <property type="protein sequence ID" value="EFL56643.1"/>
    <property type="molecule type" value="Genomic_DNA"/>
</dbReference>
<reference evidence="1 2" key="1">
    <citation type="submission" date="2010-08" db="EMBL/GenBank/DDBJ databases">
        <authorList>
            <person name="Durkin A.S."/>
            <person name="Madupu R."/>
            <person name="Torralba M."/>
            <person name="Gillis M."/>
            <person name="Methe B."/>
            <person name="Sutton G."/>
            <person name="Nelson K.E."/>
        </authorList>
    </citation>
    <scope>NUCLEOTIDE SEQUENCE [LARGE SCALE GENOMIC DNA]</scope>
    <source>
        <strain evidence="1 2">ACS-049-V-Sch6</strain>
    </source>
</reference>
<gene>
    <name evidence="1" type="ORF">HMPREF9321_0763</name>
</gene>
<accession>E1L4K0</accession>
<dbReference type="AlphaFoldDB" id="E1L4K0"/>
<organism evidence="1 2">
    <name type="scientific">Veillonella atypica ACS-049-V-Sch6</name>
    <dbReference type="NCBI Taxonomy" id="866776"/>
    <lineage>
        <taxon>Bacteria</taxon>
        <taxon>Bacillati</taxon>
        <taxon>Bacillota</taxon>
        <taxon>Negativicutes</taxon>
        <taxon>Veillonellales</taxon>
        <taxon>Veillonellaceae</taxon>
        <taxon>Veillonella</taxon>
    </lineage>
</organism>
<name>E1L4K0_9FIRM</name>
<dbReference type="RefSeq" id="WP_005375810.1">
    <property type="nucleotide sequence ID" value="NZ_AEDR01000016.1"/>
</dbReference>
<evidence type="ECO:0000313" key="1">
    <source>
        <dbReference type="EMBL" id="EFL56643.1"/>
    </source>
</evidence>
<sequence>MGTYVLSVGNKQPIHMEIMNAANDVVVSGQLDRYRLDYDMETSAAILRFSLQGSDTVYSLQLAEADTALEAESMTPQEIFFTIVNFLGELIHKAKSFGRTLAMKLDDTTSRVYVKDLLQTHDTYRVFTGQLAY</sequence>